<dbReference type="EMBL" id="JAVIGA010000041">
    <property type="protein sequence ID" value="MDQ9129732.1"/>
    <property type="molecule type" value="Genomic_DNA"/>
</dbReference>
<dbReference type="Proteomes" id="UP001224622">
    <property type="component" value="Unassembled WGS sequence"/>
</dbReference>
<proteinExistence type="predicted"/>
<dbReference type="RefSeq" id="WP_309048482.1">
    <property type="nucleotide sequence ID" value="NZ_JAVIGA010000041.1"/>
</dbReference>
<name>A0AAJ1YGP5_SERFO</name>
<sequence length="115" mass="12712">MGKVTFVVDFIDGLEPQVSADTAILGGKLLSVGWRDMVNGKAIPVTESLPPENESALLFDANGEGWIIGWRSMWRTLGGKKTGEWQWTFQIESLSHEDVNITHYALIPEDPEVVA</sequence>
<reference evidence="1" key="1">
    <citation type="submission" date="2023-08" db="EMBL/GenBank/DDBJ databases">
        <title>The Comparative Genomic Analysis of Yersiniaceae from Polar Regions.</title>
        <authorList>
            <person name="Goncharov A."/>
            <person name="Aslanov B."/>
            <person name="Kolodzhieva V."/>
            <person name="Azarov D."/>
            <person name="Mochov A."/>
            <person name="Lebedeva E."/>
        </authorList>
    </citation>
    <scope>NUCLEOTIDE SEQUENCE</scope>
    <source>
        <strain evidence="1">Vf</strain>
    </source>
</reference>
<evidence type="ECO:0000313" key="1">
    <source>
        <dbReference type="EMBL" id="MDQ9129732.1"/>
    </source>
</evidence>
<dbReference type="AlphaFoldDB" id="A0AAJ1YGP5"/>
<comment type="caution">
    <text evidence="1">The sequence shown here is derived from an EMBL/GenBank/DDBJ whole genome shotgun (WGS) entry which is preliminary data.</text>
</comment>
<evidence type="ECO:0000313" key="2">
    <source>
        <dbReference type="Proteomes" id="UP001224622"/>
    </source>
</evidence>
<organism evidence="1 2">
    <name type="scientific">Serratia fonticola</name>
    <dbReference type="NCBI Taxonomy" id="47917"/>
    <lineage>
        <taxon>Bacteria</taxon>
        <taxon>Pseudomonadati</taxon>
        <taxon>Pseudomonadota</taxon>
        <taxon>Gammaproteobacteria</taxon>
        <taxon>Enterobacterales</taxon>
        <taxon>Yersiniaceae</taxon>
        <taxon>Serratia</taxon>
    </lineage>
</organism>
<gene>
    <name evidence="1" type="ORF">RDT67_25270</name>
</gene>
<protein>
    <submittedName>
        <fullName evidence="1">Uncharacterized protein</fullName>
    </submittedName>
</protein>
<accession>A0AAJ1YGP5</accession>